<dbReference type="Proteomes" id="UP000092582">
    <property type="component" value="Chromosome 1"/>
</dbReference>
<evidence type="ECO:0000313" key="1">
    <source>
        <dbReference type="EMBL" id="ANP73524.1"/>
    </source>
</evidence>
<name>A0A1B1BLX6_9MICO</name>
<reference evidence="1 2" key="1">
    <citation type="submission" date="2016-06" db="EMBL/GenBank/DDBJ databases">
        <title>Genome sequencing of Cryobacterium arcticum PAMC 27867.</title>
        <authorList>
            <person name="Lee J."/>
            <person name="Kim O.-S."/>
        </authorList>
    </citation>
    <scope>NUCLEOTIDE SEQUENCE [LARGE SCALE GENOMIC DNA]</scope>
    <source>
        <strain evidence="1 2">PAMC 27867</strain>
    </source>
</reference>
<organism evidence="1 2">
    <name type="scientific">Cryobacterium arcticum</name>
    <dbReference type="NCBI Taxonomy" id="670052"/>
    <lineage>
        <taxon>Bacteria</taxon>
        <taxon>Bacillati</taxon>
        <taxon>Actinomycetota</taxon>
        <taxon>Actinomycetes</taxon>
        <taxon>Micrococcales</taxon>
        <taxon>Microbacteriaceae</taxon>
        <taxon>Cryobacterium</taxon>
    </lineage>
</organism>
<accession>A0A1B1BLX6</accession>
<protein>
    <submittedName>
        <fullName evidence="1">Uncharacterized protein</fullName>
    </submittedName>
</protein>
<keyword evidence="2" id="KW-1185">Reference proteome</keyword>
<evidence type="ECO:0000313" key="2">
    <source>
        <dbReference type="Proteomes" id="UP000092582"/>
    </source>
</evidence>
<dbReference type="AlphaFoldDB" id="A0A1B1BLX6"/>
<dbReference type="OrthoDB" id="5122884at2"/>
<proteinExistence type="predicted"/>
<dbReference type="KEGG" id="cart:PA27867_2580"/>
<gene>
    <name evidence="1" type="ORF">PA27867_2580</name>
</gene>
<dbReference type="EMBL" id="CP016282">
    <property type="protein sequence ID" value="ANP73524.1"/>
    <property type="molecule type" value="Genomic_DNA"/>
</dbReference>
<sequence length="68" mass="7847">MTVPRLLALAAIAVVFYVIGTGHDRRRLERVRIRAQQAWHDPKLKKARSKLLKLSKKNAKKIDKAVHH</sequence>
<dbReference type="RefSeq" id="WP_066596999.1">
    <property type="nucleotide sequence ID" value="NZ_CP016282.1"/>
</dbReference>